<dbReference type="InterPro" id="IPR011055">
    <property type="entry name" value="Dup_hybrid_motif"/>
</dbReference>
<keyword evidence="4" id="KW-1185">Reference proteome</keyword>
<sequence length="455" mass="49718">MQLAIFSIKPRVYFFLVASALLLITSCSPQNTLRGVFKKQTPYEKYQAGLKVANLDQTGLGQQWVAAGEQALQKPVPVTLPFKETGYFPADKPMAASYRFTVKQGQKVAVKVQTQGQQVPQVFIDLFEASPDNPGQPKQVSYADTTAQSLEYEIEEDLPHLLRVQPELLRSGQYTVTIETLPQLAFPVQGKDSRAVQSFWGQDRDAGARKHEGIDIFAARNTPVVASVEGVVTRVNITPIGGKVVWLSDLKRQQSLYYAHLDSQLVQPGQKVSVGDTLGLLGNTGNAISTAPHLHFGIYRFGEGAVDPFPYVHQDRTKPASLQADEKKLGNWVRTAKSNATLRLAPAAKATSLATLSQHTPLQVLAGSGSWYRVMLPDGQQGYVAASMVETLDKPIQAVRLQREAPLLEASSAQSAAQKSLSPDSTIRVLAKQEGYWLVKDPQGTTGWIPAEVAR</sequence>
<dbReference type="EMBL" id="RJJD01000001">
    <property type="protein sequence ID" value="RNI31041.1"/>
    <property type="molecule type" value="Genomic_DNA"/>
</dbReference>
<dbReference type="Gene3D" id="2.30.30.40">
    <property type="entry name" value="SH3 Domains"/>
    <property type="match status" value="1"/>
</dbReference>
<dbReference type="Proteomes" id="UP000272117">
    <property type="component" value="Unassembled WGS sequence"/>
</dbReference>
<feature type="domain" description="SH3b" evidence="2">
    <location>
        <begin position="338"/>
        <end position="389"/>
    </location>
</feature>
<comment type="caution">
    <text evidence="3">The sequence shown here is derived from an EMBL/GenBank/DDBJ whole genome shotgun (WGS) entry which is preliminary data.</text>
</comment>
<name>A0A3M9MZQ7_9BACT</name>
<dbReference type="PANTHER" id="PTHR21666">
    <property type="entry name" value="PEPTIDASE-RELATED"/>
    <property type="match status" value="1"/>
</dbReference>
<dbReference type="GO" id="GO:0004222">
    <property type="term" value="F:metalloendopeptidase activity"/>
    <property type="evidence" value="ECO:0007669"/>
    <property type="project" value="TreeGrafter"/>
</dbReference>
<dbReference type="InterPro" id="IPR016047">
    <property type="entry name" value="M23ase_b-sheet_dom"/>
</dbReference>
<dbReference type="Gene3D" id="2.70.70.10">
    <property type="entry name" value="Glucose Permease (Domain IIA)"/>
    <property type="match status" value="1"/>
</dbReference>
<dbReference type="PANTHER" id="PTHR21666:SF268">
    <property type="entry name" value="PEPTIDASE M23 DOMAIN-CONTAINING PROTEIN"/>
    <property type="match status" value="1"/>
</dbReference>
<feature type="domain" description="M23ase beta-sheet core" evidence="1">
    <location>
        <begin position="210"/>
        <end position="308"/>
    </location>
</feature>
<dbReference type="Pfam" id="PF01551">
    <property type="entry name" value="Peptidase_M23"/>
    <property type="match status" value="1"/>
</dbReference>
<protein>
    <submittedName>
        <fullName evidence="3">Peptidase M23</fullName>
    </submittedName>
</protein>
<evidence type="ECO:0000259" key="2">
    <source>
        <dbReference type="Pfam" id="PF08239"/>
    </source>
</evidence>
<dbReference type="SUPFAM" id="SSF51261">
    <property type="entry name" value="Duplicated hybrid motif"/>
    <property type="match status" value="1"/>
</dbReference>
<dbReference type="InterPro" id="IPR050570">
    <property type="entry name" value="Cell_wall_metabolism_enzyme"/>
</dbReference>
<dbReference type="AlphaFoldDB" id="A0A3M9MZQ7"/>
<evidence type="ECO:0000259" key="1">
    <source>
        <dbReference type="Pfam" id="PF01551"/>
    </source>
</evidence>
<evidence type="ECO:0000313" key="4">
    <source>
        <dbReference type="Proteomes" id="UP000272117"/>
    </source>
</evidence>
<proteinExistence type="predicted"/>
<evidence type="ECO:0000313" key="3">
    <source>
        <dbReference type="EMBL" id="RNI31041.1"/>
    </source>
</evidence>
<dbReference type="InterPro" id="IPR003646">
    <property type="entry name" value="SH3-like_bac-type"/>
</dbReference>
<dbReference type="CDD" id="cd12797">
    <property type="entry name" value="M23_peptidase"/>
    <property type="match status" value="1"/>
</dbReference>
<organism evidence="3 4">
    <name type="scientific">Rufibacter latericius</name>
    <dbReference type="NCBI Taxonomy" id="2487040"/>
    <lineage>
        <taxon>Bacteria</taxon>
        <taxon>Pseudomonadati</taxon>
        <taxon>Bacteroidota</taxon>
        <taxon>Cytophagia</taxon>
        <taxon>Cytophagales</taxon>
        <taxon>Hymenobacteraceae</taxon>
        <taxon>Rufibacter</taxon>
    </lineage>
</organism>
<dbReference type="OrthoDB" id="9810477at2"/>
<gene>
    <name evidence="3" type="ORF">EFB08_00415</name>
</gene>
<dbReference type="Pfam" id="PF08239">
    <property type="entry name" value="SH3_3"/>
    <property type="match status" value="1"/>
</dbReference>
<accession>A0A3M9MZQ7</accession>
<reference evidence="3 4" key="1">
    <citation type="submission" date="2018-11" db="EMBL/GenBank/DDBJ databases">
        <title>Rufibacter latericius sp. nov., isolated from water in Baiyang Lake.</title>
        <authorList>
            <person name="Yang Y."/>
        </authorList>
    </citation>
    <scope>NUCLEOTIDE SEQUENCE [LARGE SCALE GENOMIC DNA]</scope>
    <source>
        <strain evidence="3 4">R-22-1c-1</strain>
    </source>
</reference>